<protein>
    <recommendedName>
        <fullName evidence="1">Heterokaryon incompatibility domain-containing protein</fullName>
    </recommendedName>
</protein>
<dbReference type="Proteomes" id="UP000683000">
    <property type="component" value="Unassembled WGS sequence"/>
</dbReference>
<organism evidence="2 3">
    <name type="scientific">Boletus reticuloceps</name>
    <dbReference type="NCBI Taxonomy" id="495285"/>
    <lineage>
        <taxon>Eukaryota</taxon>
        <taxon>Fungi</taxon>
        <taxon>Dikarya</taxon>
        <taxon>Basidiomycota</taxon>
        <taxon>Agaricomycotina</taxon>
        <taxon>Agaricomycetes</taxon>
        <taxon>Agaricomycetidae</taxon>
        <taxon>Boletales</taxon>
        <taxon>Boletineae</taxon>
        <taxon>Boletaceae</taxon>
        <taxon>Boletoideae</taxon>
        <taxon>Boletus</taxon>
    </lineage>
</organism>
<reference evidence="2" key="1">
    <citation type="submission" date="2021-03" db="EMBL/GenBank/DDBJ databases">
        <title>Evolutionary innovations through gain and loss of genes in the ectomycorrhizal Boletales.</title>
        <authorList>
            <person name="Wu G."/>
            <person name="Miyauchi S."/>
            <person name="Morin E."/>
            <person name="Yang Z.-L."/>
            <person name="Xu J."/>
            <person name="Martin F.M."/>
        </authorList>
    </citation>
    <scope>NUCLEOTIDE SEQUENCE</scope>
    <source>
        <strain evidence="2">BR01</strain>
    </source>
</reference>
<evidence type="ECO:0000313" key="2">
    <source>
        <dbReference type="EMBL" id="KAG6369777.1"/>
    </source>
</evidence>
<dbReference type="Pfam" id="PF06985">
    <property type="entry name" value="HET"/>
    <property type="match status" value="1"/>
</dbReference>
<proteinExistence type="predicted"/>
<dbReference type="AlphaFoldDB" id="A0A8I2YDE7"/>
<dbReference type="InterPro" id="IPR010730">
    <property type="entry name" value="HET"/>
</dbReference>
<dbReference type="EMBL" id="JAGFBS010000066">
    <property type="protein sequence ID" value="KAG6369777.1"/>
    <property type="molecule type" value="Genomic_DNA"/>
</dbReference>
<evidence type="ECO:0000313" key="3">
    <source>
        <dbReference type="Proteomes" id="UP000683000"/>
    </source>
</evidence>
<name>A0A8I2YDE7_9AGAM</name>
<sequence>MRVRVHTCPQPRHAEHAAVKFKSRLRVYKREASKLTAMGNFFEDLVHTVMESTLTEEEQDALKAKFHKLRRDVIEDVRNIFPHGQILEPGLPALPDVMEAYATYVNNELPTYLVHVPEKRLVSRQEVKKMYRRDLMAVTEADITKVVEEAAGRSVPTREEAIKALVKGKLKYATFSHRWLERGEPSFRDILMSFRPAGYSKLVNFCEKAAEYDCCLAWSDTCCINKDSSTELEEAIRSMFKWYRDAHACIAYLAEATSIEDLGKDVWFTRGWTLQELLAPRTMKFYGKDWVPLTSSINDKQDVRMLDALSRATGIPHRDLRCFRPGTRDVHQKMMWASNRTTTRVEDIAYSLIGIFDVSLTIAYGEGHRAFYRLMETIVNRCGEWDIMAWAGRPSADSAALPESPRCYRALGEAGTETQIGVSGNNGLTQRAWRGDGNFIMTKQGLQLKLLVVDLPSPFIKLFEGAGRNGVESTRYGKCTVGVVDYWRFDTSGQGVLRPGQDHLCLLLRSDPFDPYAEWEKVSTTELLFVRTDIDVKKELSMLWL</sequence>
<comment type="caution">
    <text evidence="2">The sequence shown here is derived from an EMBL/GenBank/DDBJ whole genome shotgun (WGS) entry which is preliminary data.</text>
</comment>
<keyword evidence="3" id="KW-1185">Reference proteome</keyword>
<feature type="domain" description="Heterokaryon incompatibility" evidence="1">
    <location>
        <begin position="202"/>
        <end position="258"/>
    </location>
</feature>
<dbReference type="PANTHER" id="PTHR10622:SF10">
    <property type="entry name" value="HET DOMAIN-CONTAINING PROTEIN"/>
    <property type="match status" value="1"/>
</dbReference>
<evidence type="ECO:0000259" key="1">
    <source>
        <dbReference type="Pfam" id="PF06985"/>
    </source>
</evidence>
<dbReference type="PANTHER" id="PTHR10622">
    <property type="entry name" value="HET DOMAIN-CONTAINING PROTEIN"/>
    <property type="match status" value="1"/>
</dbReference>
<gene>
    <name evidence="2" type="ORF">JVT61DRAFT_13596</name>
</gene>
<accession>A0A8I2YDE7</accession>
<dbReference type="OrthoDB" id="2654851at2759"/>